<dbReference type="FunFam" id="1.10.1740.10:FF:000009">
    <property type="entry name" value="RNA polymerase sigma factor"/>
    <property type="match status" value="1"/>
</dbReference>
<dbReference type="InterPro" id="IPR014284">
    <property type="entry name" value="RNA_pol_sigma-70_dom"/>
</dbReference>
<dbReference type="Pfam" id="PF08281">
    <property type="entry name" value="Sigma70_r4_2"/>
    <property type="match status" value="1"/>
</dbReference>
<dbReference type="PANTHER" id="PTHR43133:SF63">
    <property type="entry name" value="RNA POLYMERASE SIGMA FACTOR FECI-RELATED"/>
    <property type="match status" value="1"/>
</dbReference>
<comment type="caution">
    <text evidence="7">The sequence shown here is derived from an EMBL/GenBank/DDBJ whole genome shotgun (WGS) entry which is preliminary data.</text>
</comment>
<dbReference type="Gene3D" id="1.10.1740.10">
    <property type="match status" value="1"/>
</dbReference>
<sequence length="169" mass="19175">MPAIHPVAELYAEHQRWLLGWLRHKLGCQHQAADLAQDTFLRILGSRQGKLADLREPRAYLTTIARGLLIDQFRRRELERAYLESLAGEPEATAPSPEQRQLALEALMEVDRLLDGLPAKARRAWLHSRLDGLNHGEIAALLGVSVPRVRQYLATVARHCYELRFGTAE</sequence>
<keyword evidence="4" id="KW-0804">Transcription</keyword>
<organism evidence="7 8">
    <name type="scientific">Pseudothauera nasutitermitis</name>
    <dbReference type="NCBI Taxonomy" id="2565930"/>
    <lineage>
        <taxon>Bacteria</taxon>
        <taxon>Pseudomonadati</taxon>
        <taxon>Pseudomonadota</taxon>
        <taxon>Betaproteobacteria</taxon>
        <taxon>Rhodocyclales</taxon>
        <taxon>Zoogloeaceae</taxon>
        <taxon>Pseudothauera</taxon>
    </lineage>
</organism>
<evidence type="ECO:0000259" key="5">
    <source>
        <dbReference type="Pfam" id="PF04542"/>
    </source>
</evidence>
<evidence type="ECO:0000256" key="4">
    <source>
        <dbReference type="ARBA" id="ARBA00023163"/>
    </source>
</evidence>
<name>A0A4S4ASS9_9RHOO</name>
<dbReference type="NCBIfam" id="TIGR02937">
    <property type="entry name" value="sigma70-ECF"/>
    <property type="match status" value="1"/>
</dbReference>
<evidence type="ECO:0000256" key="1">
    <source>
        <dbReference type="ARBA" id="ARBA00010641"/>
    </source>
</evidence>
<evidence type="ECO:0000256" key="3">
    <source>
        <dbReference type="ARBA" id="ARBA00023082"/>
    </source>
</evidence>
<evidence type="ECO:0000256" key="2">
    <source>
        <dbReference type="ARBA" id="ARBA00023015"/>
    </source>
</evidence>
<dbReference type="InterPro" id="IPR013325">
    <property type="entry name" value="RNA_pol_sigma_r2"/>
</dbReference>
<reference evidence="7 8" key="1">
    <citation type="submission" date="2019-04" db="EMBL/GenBank/DDBJ databases">
        <title>Azoarcus nasutitermitis sp. nov. isolated from termite nest.</title>
        <authorList>
            <person name="Lin S.-Y."/>
            <person name="Hameed A."/>
            <person name="Hsu Y.-H."/>
            <person name="Young C.-C."/>
        </authorList>
    </citation>
    <scope>NUCLEOTIDE SEQUENCE [LARGE SCALE GENOMIC DNA]</scope>
    <source>
        <strain evidence="7 8">CC-YHH838</strain>
    </source>
</reference>
<dbReference type="PANTHER" id="PTHR43133">
    <property type="entry name" value="RNA POLYMERASE ECF-TYPE SIGMA FACTO"/>
    <property type="match status" value="1"/>
</dbReference>
<dbReference type="NCBIfam" id="NF009180">
    <property type="entry name" value="PRK12528.1"/>
    <property type="match status" value="1"/>
</dbReference>
<evidence type="ECO:0000313" key="8">
    <source>
        <dbReference type="Proteomes" id="UP000308430"/>
    </source>
</evidence>
<evidence type="ECO:0000313" key="7">
    <source>
        <dbReference type="EMBL" id="THF62933.1"/>
    </source>
</evidence>
<gene>
    <name evidence="7" type="ORF">E6C76_16850</name>
</gene>
<dbReference type="GO" id="GO:0016987">
    <property type="term" value="F:sigma factor activity"/>
    <property type="evidence" value="ECO:0007669"/>
    <property type="project" value="UniProtKB-KW"/>
</dbReference>
<dbReference type="EMBL" id="SSOC01000006">
    <property type="protein sequence ID" value="THF62933.1"/>
    <property type="molecule type" value="Genomic_DNA"/>
</dbReference>
<evidence type="ECO:0000259" key="6">
    <source>
        <dbReference type="Pfam" id="PF08281"/>
    </source>
</evidence>
<feature type="domain" description="RNA polymerase sigma-70 region 2" evidence="5">
    <location>
        <begin position="10"/>
        <end position="77"/>
    </location>
</feature>
<dbReference type="Pfam" id="PF04542">
    <property type="entry name" value="Sigma70_r2"/>
    <property type="match status" value="1"/>
</dbReference>
<dbReference type="RefSeq" id="WP_136349414.1">
    <property type="nucleotide sequence ID" value="NZ_SSOC01000006.1"/>
</dbReference>
<protein>
    <submittedName>
        <fullName evidence="7">Sigma-70 family RNA polymerase sigma factor</fullName>
    </submittedName>
</protein>
<keyword evidence="8" id="KW-1185">Reference proteome</keyword>
<dbReference type="Proteomes" id="UP000308430">
    <property type="component" value="Unassembled WGS sequence"/>
</dbReference>
<dbReference type="SUPFAM" id="SSF88659">
    <property type="entry name" value="Sigma3 and sigma4 domains of RNA polymerase sigma factors"/>
    <property type="match status" value="1"/>
</dbReference>
<keyword evidence="3" id="KW-0731">Sigma factor</keyword>
<proteinExistence type="inferred from homology"/>
<dbReference type="InterPro" id="IPR013324">
    <property type="entry name" value="RNA_pol_sigma_r3/r4-like"/>
</dbReference>
<dbReference type="GO" id="GO:0003677">
    <property type="term" value="F:DNA binding"/>
    <property type="evidence" value="ECO:0007669"/>
    <property type="project" value="InterPro"/>
</dbReference>
<dbReference type="GO" id="GO:0006352">
    <property type="term" value="P:DNA-templated transcription initiation"/>
    <property type="evidence" value="ECO:0007669"/>
    <property type="project" value="InterPro"/>
</dbReference>
<dbReference type="Gene3D" id="1.10.10.10">
    <property type="entry name" value="Winged helix-like DNA-binding domain superfamily/Winged helix DNA-binding domain"/>
    <property type="match status" value="1"/>
</dbReference>
<dbReference type="InterPro" id="IPR036388">
    <property type="entry name" value="WH-like_DNA-bd_sf"/>
</dbReference>
<keyword evidence="2" id="KW-0805">Transcription regulation</keyword>
<dbReference type="InterPro" id="IPR007627">
    <property type="entry name" value="RNA_pol_sigma70_r2"/>
</dbReference>
<dbReference type="InterPro" id="IPR039425">
    <property type="entry name" value="RNA_pol_sigma-70-like"/>
</dbReference>
<feature type="domain" description="RNA polymerase sigma factor 70 region 4 type 2" evidence="6">
    <location>
        <begin position="108"/>
        <end position="154"/>
    </location>
</feature>
<dbReference type="AlphaFoldDB" id="A0A4S4ASS9"/>
<comment type="similarity">
    <text evidence="1">Belongs to the sigma-70 factor family. ECF subfamily.</text>
</comment>
<dbReference type="OrthoDB" id="8529411at2"/>
<accession>A0A4S4ASS9</accession>
<dbReference type="SUPFAM" id="SSF88946">
    <property type="entry name" value="Sigma2 domain of RNA polymerase sigma factors"/>
    <property type="match status" value="1"/>
</dbReference>
<dbReference type="InterPro" id="IPR013249">
    <property type="entry name" value="RNA_pol_sigma70_r4_t2"/>
</dbReference>